<protein>
    <submittedName>
        <fullName evidence="1">Ribonuclease H-like superfamily protein</fullName>
    </submittedName>
</protein>
<accession>A0A5A7Q283</accession>
<gene>
    <name evidence="1" type="ORF">STAS_15874</name>
</gene>
<evidence type="ECO:0000313" key="2">
    <source>
        <dbReference type="Proteomes" id="UP000325081"/>
    </source>
</evidence>
<organism evidence="1 2">
    <name type="scientific">Striga asiatica</name>
    <name type="common">Asiatic witchweed</name>
    <name type="synonym">Buchnera asiatica</name>
    <dbReference type="NCBI Taxonomy" id="4170"/>
    <lineage>
        <taxon>Eukaryota</taxon>
        <taxon>Viridiplantae</taxon>
        <taxon>Streptophyta</taxon>
        <taxon>Embryophyta</taxon>
        <taxon>Tracheophyta</taxon>
        <taxon>Spermatophyta</taxon>
        <taxon>Magnoliopsida</taxon>
        <taxon>eudicotyledons</taxon>
        <taxon>Gunneridae</taxon>
        <taxon>Pentapetalae</taxon>
        <taxon>asterids</taxon>
        <taxon>lamiids</taxon>
        <taxon>Lamiales</taxon>
        <taxon>Orobanchaceae</taxon>
        <taxon>Buchnereae</taxon>
        <taxon>Striga</taxon>
    </lineage>
</organism>
<dbReference type="EMBL" id="BKCP01005616">
    <property type="protein sequence ID" value="GER39265.1"/>
    <property type="molecule type" value="Genomic_DNA"/>
</dbReference>
<dbReference type="PANTHER" id="PTHR33116:SF86">
    <property type="entry name" value="REVERSE TRANSCRIPTASE DOMAIN-CONTAINING PROTEIN"/>
    <property type="match status" value="1"/>
</dbReference>
<dbReference type="Proteomes" id="UP000325081">
    <property type="component" value="Unassembled WGS sequence"/>
</dbReference>
<evidence type="ECO:0000313" key="1">
    <source>
        <dbReference type="EMBL" id="GER39265.1"/>
    </source>
</evidence>
<keyword evidence="2" id="KW-1185">Reference proteome</keyword>
<name>A0A5A7Q283_STRAF</name>
<sequence>MDYKEISEDRIQLTTYILWWLWKSRNLCVFENKRMPAKRIIDNAVQDWRDFQEIQYQYSTYRISNDFKDKKVGTLNGYHIEYDIDVIWDDEAISFALEISIRVCTLLVSGNRSKKRCEWSSVGVDRKSKIQAFSFVLEAIKGRINSWRSKLLSPAGKEVMIKAALSSLYLFAKKWQGYVLTTGGVKMVALPKDQGGLGFQDIRLCNEAIIMKKLWKLATQPKLLKWWILAMELMDGDQAQWQKHNYTGIPLGPYKLQRIKFKPGVQSSCNLVKDLVVVLN</sequence>
<dbReference type="PANTHER" id="PTHR33116">
    <property type="entry name" value="REVERSE TRANSCRIPTASE ZINC-BINDING DOMAIN-CONTAINING PROTEIN-RELATED-RELATED"/>
    <property type="match status" value="1"/>
</dbReference>
<comment type="caution">
    <text evidence="1">The sequence shown here is derived from an EMBL/GenBank/DDBJ whole genome shotgun (WGS) entry which is preliminary data.</text>
</comment>
<proteinExistence type="predicted"/>
<reference evidence="2" key="1">
    <citation type="journal article" date="2019" name="Curr. Biol.">
        <title>Genome Sequence of Striga asiatica Provides Insight into the Evolution of Plant Parasitism.</title>
        <authorList>
            <person name="Yoshida S."/>
            <person name="Kim S."/>
            <person name="Wafula E.K."/>
            <person name="Tanskanen J."/>
            <person name="Kim Y.M."/>
            <person name="Honaas L."/>
            <person name="Yang Z."/>
            <person name="Spallek T."/>
            <person name="Conn C.E."/>
            <person name="Ichihashi Y."/>
            <person name="Cheong K."/>
            <person name="Cui S."/>
            <person name="Der J.P."/>
            <person name="Gundlach H."/>
            <person name="Jiao Y."/>
            <person name="Hori C."/>
            <person name="Ishida J.K."/>
            <person name="Kasahara H."/>
            <person name="Kiba T."/>
            <person name="Kim M.S."/>
            <person name="Koo N."/>
            <person name="Laohavisit A."/>
            <person name="Lee Y.H."/>
            <person name="Lumba S."/>
            <person name="McCourt P."/>
            <person name="Mortimer J.C."/>
            <person name="Mutuku J.M."/>
            <person name="Nomura T."/>
            <person name="Sasaki-Sekimoto Y."/>
            <person name="Seto Y."/>
            <person name="Wang Y."/>
            <person name="Wakatake T."/>
            <person name="Sakakibara H."/>
            <person name="Demura T."/>
            <person name="Yamaguchi S."/>
            <person name="Yoneyama K."/>
            <person name="Manabe R.I."/>
            <person name="Nelson D.C."/>
            <person name="Schulman A.H."/>
            <person name="Timko M.P."/>
            <person name="dePamphilis C.W."/>
            <person name="Choi D."/>
            <person name="Shirasu K."/>
        </authorList>
    </citation>
    <scope>NUCLEOTIDE SEQUENCE [LARGE SCALE GENOMIC DNA]</scope>
    <source>
        <strain evidence="2">cv. UVA1</strain>
    </source>
</reference>
<dbReference type="AlphaFoldDB" id="A0A5A7Q283"/>
<dbReference type="OrthoDB" id="1936608at2759"/>